<organism evidence="1 2">
    <name type="scientific">Actinoplanes friuliensis DSM 7358</name>
    <dbReference type="NCBI Taxonomy" id="1246995"/>
    <lineage>
        <taxon>Bacteria</taxon>
        <taxon>Bacillati</taxon>
        <taxon>Actinomycetota</taxon>
        <taxon>Actinomycetes</taxon>
        <taxon>Micromonosporales</taxon>
        <taxon>Micromonosporaceae</taxon>
        <taxon>Actinoplanes</taxon>
    </lineage>
</organism>
<keyword evidence="2" id="KW-1185">Reference proteome</keyword>
<dbReference type="EMBL" id="CP006272">
    <property type="protein sequence ID" value="AGZ38462.1"/>
    <property type="molecule type" value="Genomic_DNA"/>
</dbReference>
<dbReference type="PATRIC" id="fig|1246995.3.peg.173"/>
<evidence type="ECO:0000313" key="2">
    <source>
        <dbReference type="Proteomes" id="UP000017746"/>
    </source>
</evidence>
<protein>
    <recommendedName>
        <fullName evidence="3">DUF4352 domain-containing protein</fullName>
    </recommendedName>
</protein>
<dbReference type="Proteomes" id="UP000017746">
    <property type="component" value="Chromosome"/>
</dbReference>
<dbReference type="HOGENOM" id="CLU_1965812_0_0_11"/>
<proteinExistence type="predicted"/>
<name>U5VNT6_9ACTN</name>
<dbReference type="eggNOG" id="ENOG5031VMQ">
    <property type="taxonomic scope" value="Bacteria"/>
</dbReference>
<dbReference type="AlphaFoldDB" id="U5VNT6"/>
<accession>U5VNT6</accession>
<reference evidence="1 2" key="1">
    <citation type="journal article" date="2014" name="J. Biotechnol.">
        <title>Complete genome sequence of the actinobacterium Actinoplanes friuliensis HAG 010964, producer of the lipopeptide antibiotic friulimycin.</title>
        <authorList>
            <person name="Ruckert C."/>
            <person name="Szczepanowski R."/>
            <person name="Albersmeier A."/>
            <person name="Goesmann A."/>
            <person name="Fischer N."/>
            <person name="Steinkamper A."/>
            <person name="Puhler A."/>
            <person name="Biener R."/>
            <person name="Schwartz D."/>
            <person name="Kalinowski J."/>
        </authorList>
    </citation>
    <scope>NUCLEOTIDE SEQUENCE [LARGE SCALE GENOMIC DNA]</scope>
    <source>
        <strain evidence="1 2">DSM 7358</strain>
    </source>
</reference>
<evidence type="ECO:0000313" key="1">
    <source>
        <dbReference type="EMBL" id="AGZ38462.1"/>
    </source>
</evidence>
<gene>
    <name evidence="1" type="ORF">AFR_00865</name>
</gene>
<sequence length="127" mass="14215">MNGDNGEQMTISVVRVEDPELSSFPELKPATGDRLVSVTVNAKNTGTVPFIAQLQKYAWVADAKDEWYQRDTTMTAALAAFPDALIEPRWEFARTIVFEMPQDAELTRLRLSLKPGVAAQTPEWMLT</sequence>
<evidence type="ECO:0008006" key="3">
    <source>
        <dbReference type="Google" id="ProtNLM"/>
    </source>
</evidence>
<dbReference type="KEGG" id="afs:AFR_00865"/>